<gene>
    <name evidence="6" type="ORF">GRI58_08170</name>
</gene>
<comment type="subcellular location">
    <subcellularLocation>
        <location evidence="5">Cell membrane</location>
        <topology evidence="5">Multi-pass membrane protein</topology>
    </subcellularLocation>
    <subcellularLocation>
        <location evidence="1">Membrane</location>
        <topology evidence="1">Multi-pass membrane protein</topology>
    </subcellularLocation>
</comment>
<feature type="transmembrane region" description="Helical" evidence="5">
    <location>
        <begin position="148"/>
        <end position="179"/>
    </location>
</feature>
<feature type="transmembrane region" description="Helical" evidence="5">
    <location>
        <begin position="77"/>
        <end position="97"/>
    </location>
</feature>
<protein>
    <recommendedName>
        <fullName evidence="5">Probable membrane transporter protein</fullName>
    </recommendedName>
</protein>
<dbReference type="EMBL" id="WTYA01000005">
    <property type="protein sequence ID" value="MXP28795.1"/>
    <property type="molecule type" value="Genomic_DNA"/>
</dbReference>
<comment type="caution">
    <text evidence="6">The sequence shown here is derived from an EMBL/GenBank/DDBJ whole genome shotgun (WGS) entry which is preliminary data.</text>
</comment>
<dbReference type="Pfam" id="PF01925">
    <property type="entry name" value="TauE"/>
    <property type="match status" value="1"/>
</dbReference>
<keyword evidence="5" id="KW-1003">Cell membrane</keyword>
<evidence type="ECO:0000256" key="3">
    <source>
        <dbReference type="ARBA" id="ARBA00022989"/>
    </source>
</evidence>
<reference evidence="6 7" key="1">
    <citation type="submission" date="2019-12" db="EMBL/GenBank/DDBJ databases">
        <title>Genomic-based taxomic classification of the family Erythrobacteraceae.</title>
        <authorList>
            <person name="Xu L."/>
        </authorList>
    </citation>
    <scope>NUCLEOTIDE SEQUENCE [LARGE SCALE GENOMIC DNA]</scope>
    <source>
        <strain evidence="6 7">KEMB 9005-328</strain>
    </source>
</reference>
<dbReference type="AlphaFoldDB" id="A0A845AIW9"/>
<keyword evidence="3 5" id="KW-1133">Transmembrane helix</keyword>
<proteinExistence type="inferred from homology"/>
<dbReference type="PANTHER" id="PTHR43701">
    <property type="entry name" value="MEMBRANE TRANSPORTER PROTEIN MJ0441-RELATED"/>
    <property type="match status" value="1"/>
</dbReference>
<organism evidence="6 7">
    <name type="scientific">Qipengyuania algicida</name>
    <dbReference type="NCBI Taxonomy" id="1836209"/>
    <lineage>
        <taxon>Bacteria</taxon>
        <taxon>Pseudomonadati</taxon>
        <taxon>Pseudomonadota</taxon>
        <taxon>Alphaproteobacteria</taxon>
        <taxon>Sphingomonadales</taxon>
        <taxon>Erythrobacteraceae</taxon>
        <taxon>Qipengyuania</taxon>
    </lineage>
</organism>
<evidence type="ECO:0000256" key="4">
    <source>
        <dbReference type="ARBA" id="ARBA00023136"/>
    </source>
</evidence>
<feature type="transmembrane region" description="Helical" evidence="5">
    <location>
        <begin position="12"/>
        <end position="29"/>
    </location>
</feature>
<keyword evidence="2 5" id="KW-0812">Transmembrane</keyword>
<feature type="transmembrane region" description="Helical" evidence="5">
    <location>
        <begin position="191"/>
        <end position="211"/>
    </location>
</feature>
<dbReference type="InterPro" id="IPR051598">
    <property type="entry name" value="TSUP/Inactive_protease-like"/>
</dbReference>
<comment type="similarity">
    <text evidence="5">Belongs to the 4-toluene sulfonate uptake permease (TSUP) (TC 2.A.102) family.</text>
</comment>
<evidence type="ECO:0000313" key="6">
    <source>
        <dbReference type="EMBL" id="MXP28795.1"/>
    </source>
</evidence>
<keyword evidence="7" id="KW-1185">Reference proteome</keyword>
<name>A0A845AIW9_9SPHN</name>
<keyword evidence="4 5" id="KW-0472">Membrane</keyword>
<feature type="transmembrane region" description="Helical" evidence="5">
    <location>
        <begin position="217"/>
        <end position="238"/>
    </location>
</feature>
<evidence type="ECO:0000256" key="1">
    <source>
        <dbReference type="ARBA" id="ARBA00004141"/>
    </source>
</evidence>
<accession>A0A845AIW9</accession>
<dbReference type="GO" id="GO:0005886">
    <property type="term" value="C:plasma membrane"/>
    <property type="evidence" value="ECO:0007669"/>
    <property type="project" value="UniProtKB-SubCell"/>
</dbReference>
<dbReference type="InterPro" id="IPR002781">
    <property type="entry name" value="TM_pro_TauE-like"/>
</dbReference>
<dbReference type="OrthoDB" id="5189995at2"/>
<evidence type="ECO:0000256" key="2">
    <source>
        <dbReference type="ARBA" id="ARBA00022692"/>
    </source>
</evidence>
<dbReference type="PANTHER" id="PTHR43701:SF2">
    <property type="entry name" value="MEMBRANE TRANSPORTER PROTEIN YJNA-RELATED"/>
    <property type="match status" value="1"/>
</dbReference>
<feature type="transmembrane region" description="Helical" evidence="5">
    <location>
        <begin position="109"/>
        <end position="128"/>
    </location>
</feature>
<sequence length="264" mass="27061">MDFVAALDLPHAVAGLLVGTLVGLTGVGGGSLMTPLLVLFFGVSPQTAVGTDLLFAAITKTVGSGIHQQRNTIDWGIVRWLAIGSLPATILTLIALATVGEIGENANHIIVVVLGAMLLVTSVGLVFQRKLLNFGVTHPLPAAESKRAPVATIVLGVVLGVLITITSVGAGAIGATVLVMLYRRTPIARIVGTDIAHAVPLALIAGVGHWFLGEVDFALLLNLLIGSIPGVIAGSLLSSRAPDKLLRLTLAGVLTVSGVRLLLQ</sequence>
<dbReference type="Proteomes" id="UP000439780">
    <property type="component" value="Unassembled WGS sequence"/>
</dbReference>
<evidence type="ECO:0000256" key="5">
    <source>
        <dbReference type="RuleBase" id="RU363041"/>
    </source>
</evidence>
<evidence type="ECO:0000313" key="7">
    <source>
        <dbReference type="Proteomes" id="UP000439780"/>
    </source>
</evidence>